<dbReference type="GO" id="GO:0004222">
    <property type="term" value="F:metalloendopeptidase activity"/>
    <property type="evidence" value="ECO:0007669"/>
    <property type="project" value="UniProtKB-UniRule"/>
</dbReference>
<dbReference type="GO" id="GO:0006508">
    <property type="term" value="P:proteolysis"/>
    <property type="evidence" value="ECO:0007669"/>
    <property type="project" value="UniProtKB-KW"/>
</dbReference>
<evidence type="ECO:0000256" key="1">
    <source>
        <dbReference type="RuleBase" id="RU361183"/>
    </source>
</evidence>
<protein>
    <recommendedName>
        <fullName evidence="1">Metalloendopeptidase</fullName>
        <ecNumber evidence="1">3.4.24.-</ecNumber>
    </recommendedName>
</protein>
<dbReference type="AlphaFoldDB" id="A0AAN6MWR5"/>
<keyword evidence="1" id="KW-0378">Hydrolase</keyword>
<dbReference type="PRINTS" id="PR00480">
    <property type="entry name" value="ASTACIN"/>
</dbReference>
<reference evidence="5" key="1">
    <citation type="journal article" date="2023" name="Mol. Phylogenet. Evol.">
        <title>Genome-scale phylogeny and comparative genomics of the fungal order Sordariales.</title>
        <authorList>
            <person name="Hensen N."/>
            <person name="Bonometti L."/>
            <person name="Westerberg I."/>
            <person name="Brannstrom I.O."/>
            <person name="Guillou S."/>
            <person name="Cros-Aarteil S."/>
            <person name="Calhoun S."/>
            <person name="Haridas S."/>
            <person name="Kuo A."/>
            <person name="Mondo S."/>
            <person name="Pangilinan J."/>
            <person name="Riley R."/>
            <person name="LaButti K."/>
            <person name="Andreopoulos B."/>
            <person name="Lipzen A."/>
            <person name="Chen C."/>
            <person name="Yan M."/>
            <person name="Daum C."/>
            <person name="Ng V."/>
            <person name="Clum A."/>
            <person name="Steindorff A."/>
            <person name="Ohm R.A."/>
            <person name="Martin F."/>
            <person name="Silar P."/>
            <person name="Natvig D.O."/>
            <person name="Lalanne C."/>
            <person name="Gautier V."/>
            <person name="Ament-Velasquez S.L."/>
            <person name="Kruys A."/>
            <person name="Hutchinson M.I."/>
            <person name="Powell A.J."/>
            <person name="Barry K."/>
            <person name="Miller A.N."/>
            <person name="Grigoriev I.V."/>
            <person name="Debuchy R."/>
            <person name="Gladieux P."/>
            <person name="Hiltunen Thoren M."/>
            <person name="Johannesson H."/>
        </authorList>
    </citation>
    <scope>NUCLEOTIDE SEQUENCE [LARGE SCALE GENOMIC DNA]</scope>
    <source>
        <strain evidence="5">CBS 340.73</strain>
    </source>
</reference>
<feature type="non-terminal residue" evidence="4">
    <location>
        <position position="1"/>
    </location>
</feature>
<proteinExistence type="predicted"/>
<evidence type="ECO:0000259" key="3">
    <source>
        <dbReference type="Pfam" id="PF01400"/>
    </source>
</evidence>
<dbReference type="InterPro" id="IPR001506">
    <property type="entry name" value="Peptidase_M12A"/>
</dbReference>
<sequence>WPSDKHRLRVRFLDGSTWERDEVKHLITKHYHSIPMRIRFEFLKKGSTGPSDIRINFTDESKSYIGRDAENYPDKPTMWLNMHPNRPSTKGKRWKRQADVLHEFGHALGMVHEQQHPDCRANWDYRVLQAKHGWDAQKVHRNYKKVDALKARLTPYDPESIMHYGVTKGDTKSQNMEVPQNNVLSEGDKRFLMAIYPVEQIPRPKTERKREPKSTKKSDKSLVP</sequence>
<accession>A0AAN6MWR5</accession>
<keyword evidence="1" id="KW-0862">Zinc</keyword>
<name>A0AAN6MWR5_9PEZI</name>
<keyword evidence="5" id="KW-1185">Reference proteome</keyword>
<feature type="compositionally biased region" description="Basic and acidic residues" evidence="2">
    <location>
        <begin position="202"/>
        <end position="224"/>
    </location>
</feature>
<gene>
    <name evidence="4" type="ORF">QBC46DRAFT_432030</name>
</gene>
<comment type="cofactor">
    <cofactor evidence="1">
        <name>Zn(2+)</name>
        <dbReference type="ChEBI" id="CHEBI:29105"/>
    </cofactor>
    <text evidence="1">Binds 1 zinc ion per subunit.</text>
</comment>
<feature type="region of interest" description="Disordered" evidence="2">
    <location>
        <begin position="198"/>
        <end position="224"/>
    </location>
</feature>
<dbReference type="Gene3D" id="3.40.390.10">
    <property type="entry name" value="Collagenase (Catalytic Domain)"/>
    <property type="match status" value="1"/>
</dbReference>
<dbReference type="EMBL" id="MU854093">
    <property type="protein sequence ID" value="KAK3933683.1"/>
    <property type="molecule type" value="Genomic_DNA"/>
</dbReference>
<organism evidence="4 5">
    <name type="scientific">Diplogelasinospora grovesii</name>
    <dbReference type="NCBI Taxonomy" id="303347"/>
    <lineage>
        <taxon>Eukaryota</taxon>
        <taxon>Fungi</taxon>
        <taxon>Dikarya</taxon>
        <taxon>Ascomycota</taxon>
        <taxon>Pezizomycotina</taxon>
        <taxon>Sordariomycetes</taxon>
        <taxon>Sordariomycetidae</taxon>
        <taxon>Sordariales</taxon>
        <taxon>Diplogelasinosporaceae</taxon>
        <taxon>Diplogelasinospora</taxon>
    </lineage>
</organism>
<dbReference type="SUPFAM" id="SSF55486">
    <property type="entry name" value="Metalloproteases ('zincins'), catalytic domain"/>
    <property type="match status" value="1"/>
</dbReference>
<feature type="domain" description="Peptidase M12A" evidence="3">
    <location>
        <begin position="98"/>
        <end position="173"/>
    </location>
</feature>
<dbReference type="Proteomes" id="UP001303473">
    <property type="component" value="Unassembled WGS sequence"/>
</dbReference>
<dbReference type="Pfam" id="PF01400">
    <property type="entry name" value="Astacin"/>
    <property type="match status" value="1"/>
</dbReference>
<keyword evidence="1" id="KW-0645">Protease</keyword>
<keyword evidence="1" id="KW-0479">Metal-binding</keyword>
<dbReference type="GO" id="GO:0046872">
    <property type="term" value="F:metal ion binding"/>
    <property type="evidence" value="ECO:0007669"/>
    <property type="project" value="UniProtKB-KW"/>
</dbReference>
<keyword evidence="1" id="KW-0482">Metalloprotease</keyword>
<evidence type="ECO:0000256" key="2">
    <source>
        <dbReference type="SAM" id="MobiDB-lite"/>
    </source>
</evidence>
<dbReference type="EC" id="3.4.24.-" evidence="1"/>
<comment type="caution">
    <text evidence="4">The sequence shown here is derived from an EMBL/GenBank/DDBJ whole genome shotgun (WGS) entry which is preliminary data.</text>
</comment>
<dbReference type="InterPro" id="IPR024079">
    <property type="entry name" value="MetalloPept_cat_dom_sf"/>
</dbReference>
<evidence type="ECO:0000313" key="4">
    <source>
        <dbReference type="EMBL" id="KAK3933683.1"/>
    </source>
</evidence>
<evidence type="ECO:0000313" key="5">
    <source>
        <dbReference type="Proteomes" id="UP001303473"/>
    </source>
</evidence>